<dbReference type="EMBL" id="RAPO01000002">
    <property type="protein sequence ID" value="RKD94852.1"/>
    <property type="molecule type" value="Genomic_DNA"/>
</dbReference>
<dbReference type="AlphaFoldDB" id="A0A3R7KKK1"/>
<keyword evidence="2" id="KW-1185">Reference proteome</keyword>
<comment type="caution">
    <text evidence="1">The sequence shown here is derived from an EMBL/GenBank/DDBJ whole genome shotgun (WGS) entry which is preliminary data.</text>
</comment>
<name>A0A3R7KKK1_9EURY</name>
<dbReference type="InterPro" id="IPR011257">
    <property type="entry name" value="DNA_glycosylase"/>
</dbReference>
<dbReference type="GO" id="GO:0003824">
    <property type="term" value="F:catalytic activity"/>
    <property type="evidence" value="ECO:0007669"/>
    <property type="project" value="InterPro"/>
</dbReference>
<organism evidence="1 2">
    <name type="scientific">Halopiger aswanensis</name>
    <dbReference type="NCBI Taxonomy" id="148449"/>
    <lineage>
        <taxon>Archaea</taxon>
        <taxon>Methanobacteriati</taxon>
        <taxon>Methanobacteriota</taxon>
        <taxon>Stenosarchaea group</taxon>
        <taxon>Halobacteria</taxon>
        <taxon>Halobacteriales</taxon>
        <taxon>Natrialbaceae</taxon>
        <taxon>Halopiger</taxon>
    </lineage>
</organism>
<sequence>MELTRSLIETKAAEYRAQEPLYPVEREQIETLPTALERGAYGRRDCEWIVRWYYRRTLGAVPDDERRPAEERFERNAFETVRSAIDDVLERLDSERDDVATVVDRLTALEGVGVEVASAFCFFLDPDRYIVVGEREWRVLREAGELDAPYPDSEPSVDAYETYLERCRDVCDRFECDMWTLYRALWRCWKEQFEKA</sequence>
<dbReference type="RefSeq" id="WP_120244190.1">
    <property type="nucleotide sequence ID" value="NZ_RAPO01000002.1"/>
</dbReference>
<dbReference type="OrthoDB" id="155576at2157"/>
<reference evidence="1 2" key="1">
    <citation type="submission" date="2018-09" db="EMBL/GenBank/DDBJ databases">
        <title>Genomic Encyclopedia of Archaeal and Bacterial Type Strains, Phase II (KMG-II): from individual species to whole genera.</title>
        <authorList>
            <person name="Goeker M."/>
        </authorList>
    </citation>
    <scope>NUCLEOTIDE SEQUENCE [LARGE SCALE GENOMIC DNA]</scope>
    <source>
        <strain evidence="1 2">DSM 13151</strain>
    </source>
</reference>
<dbReference type="SUPFAM" id="SSF48150">
    <property type="entry name" value="DNA-glycosylase"/>
    <property type="match status" value="1"/>
</dbReference>
<dbReference type="GO" id="GO:0006281">
    <property type="term" value="P:DNA repair"/>
    <property type="evidence" value="ECO:0007669"/>
    <property type="project" value="InterPro"/>
</dbReference>
<proteinExistence type="predicted"/>
<evidence type="ECO:0000313" key="2">
    <source>
        <dbReference type="Proteomes" id="UP000283805"/>
    </source>
</evidence>
<protein>
    <submittedName>
        <fullName evidence="1">Uncharacterized protein</fullName>
    </submittedName>
</protein>
<accession>A0A3R7KKK1</accession>
<dbReference type="Proteomes" id="UP000283805">
    <property type="component" value="Unassembled WGS sequence"/>
</dbReference>
<evidence type="ECO:0000313" key="1">
    <source>
        <dbReference type="EMBL" id="RKD94852.1"/>
    </source>
</evidence>
<gene>
    <name evidence="1" type="ORF">ATJ93_1695</name>
</gene>